<proteinExistence type="predicted"/>
<evidence type="ECO:0000313" key="2">
    <source>
        <dbReference type="EMBL" id="CAI4030250.1"/>
    </source>
</evidence>
<organism evidence="2 3">
    <name type="scientific">Nitrospira tepida</name>
    <dbReference type="NCBI Taxonomy" id="2973512"/>
    <lineage>
        <taxon>Bacteria</taxon>
        <taxon>Pseudomonadati</taxon>
        <taxon>Nitrospirota</taxon>
        <taxon>Nitrospiria</taxon>
        <taxon>Nitrospirales</taxon>
        <taxon>Nitrospiraceae</taxon>
        <taxon>Nitrospira</taxon>
    </lineage>
</organism>
<dbReference type="Pfam" id="PF02486">
    <property type="entry name" value="Rep_trans"/>
    <property type="match status" value="1"/>
</dbReference>
<keyword evidence="3" id="KW-1185">Reference proteome</keyword>
<dbReference type="KEGG" id="nti:DNFV4_00678"/>
<evidence type="ECO:0000313" key="3">
    <source>
        <dbReference type="Proteomes" id="UP001179121"/>
    </source>
</evidence>
<accession>A0AA86MWP6</accession>
<dbReference type="GO" id="GO:0003743">
    <property type="term" value="F:translation initiation factor activity"/>
    <property type="evidence" value="ECO:0007669"/>
    <property type="project" value="UniProtKB-KW"/>
</dbReference>
<dbReference type="AlphaFoldDB" id="A0AA86MWP6"/>
<sequence length="334" mass="38214">MNDHTMEPSPFTQTIDWLAFTLPEAAVEEITDMIGGDWFKTDTGFRGYPISWLTSNGRQGVGKLGTGAHRKTKEVHVDLSAGIVSTWPEAKVRTVLAWIFEQRGHVTRLDVALDDRQALVAVSTVKQAVDAGQAVTRSQKFQTVAASNMRDGTAKGETLYFGSRESQTMLRVYDKRLEMEQKGREEAKEFGVRWELELKQERAQACAKALINLQPEDWREFLVGILRSYVDFRETSREAEPWEKYRAPLLPWWQVLTEGFKRCRLVIQKVQQTIETVCQWLGQSVSAMLALAYRRRGEEFLKDLIVIGTQKWKAKHWALLNEGPEKTPYVLHPA</sequence>
<keyword evidence="2" id="KW-0648">Protein biosynthesis</keyword>
<keyword evidence="2" id="KW-0396">Initiation factor</keyword>
<gene>
    <name evidence="2" type="ORF">DNFV4_00678</name>
</gene>
<evidence type="ECO:0000259" key="1">
    <source>
        <dbReference type="Pfam" id="PF02486"/>
    </source>
</evidence>
<protein>
    <submittedName>
        <fullName evidence="2">Replication initiation factor domain-containing protein</fullName>
    </submittedName>
</protein>
<reference evidence="2" key="1">
    <citation type="submission" date="2022-10" db="EMBL/GenBank/DDBJ databases">
        <authorList>
            <person name="Koch H."/>
        </authorList>
    </citation>
    <scope>NUCLEOTIDE SEQUENCE</scope>
    <source>
        <strain evidence="2">DNF</strain>
    </source>
</reference>
<dbReference type="EMBL" id="OX365700">
    <property type="protein sequence ID" value="CAI4030250.1"/>
    <property type="molecule type" value="Genomic_DNA"/>
</dbReference>
<name>A0AA86MWP6_9BACT</name>
<dbReference type="Proteomes" id="UP001179121">
    <property type="component" value="Chromosome"/>
</dbReference>
<dbReference type="InterPro" id="IPR003491">
    <property type="entry name" value="REP-like_C"/>
</dbReference>
<feature type="domain" description="Replication initiation protein-like C-terminal" evidence="1">
    <location>
        <begin position="105"/>
        <end position="304"/>
    </location>
</feature>